<dbReference type="EMBL" id="JBGGTQ010000013">
    <property type="protein sequence ID" value="MEZ0494563.1"/>
    <property type="molecule type" value="Genomic_DNA"/>
</dbReference>
<evidence type="ECO:0000313" key="2">
    <source>
        <dbReference type="Proteomes" id="UP001566476"/>
    </source>
</evidence>
<sequence length="127" mass="12589">MTGPAASPQGPVTVEQLADDLAEVVRAVPGVSALHPGVLGEIGTYLPGRRVAGVRLREEALTAAAGTGRAGPHPVEVHVVLAAGAPVRETAAAVHAAVDRRLATSGLHPAVLVNVADIAVDPTAPAG</sequence>
<keyword evidence="2" id="KW-1185">Reference proteome</keyword>
<organism evidence="1 2">
    <name type="scientific">Kineococcus mangrovi</name>
    <dbReference type="NCBI Taxonomy" id="1660183"/>
    <lineage>
        <taxon>Bacteria</taxon>
        <taxon>Bacillati</taxon>
        <taxon>Actinomycetota</taxon>
        <taxon>Actinomycetes</taxon>
        <taxon>Kineosporiales</taxon>
        <taxon>Kineosporiaceae</taxon>
        <taxon>Kineococcus</taxon>
    </lineage>
</organism>
<dbReference type="Proteomes" id="UP001566476">
    <property type="component" value="Unassembled WGS sequence"/>
</dbReference>
<reference evidence="1 2" key="1">
    <citation type="submission" date="2024-07" db="EMBL/GenBank/DDBJ databases">
        <authorList>
            <person name="Thanompreechachai J."/>
            <person name="Duangmal K."/>
        </authorList>
    </citation>
    <scope>NUCLEOTIDE SEQUENCE [LARGE SCALE GENOMIC DNA]</scope>
    <source>
        <strain evidence="1 2">TBRC 1896</strain>
    </source>
</reference>
<evidence type="ECO:0008006" key="3">
    <source>
        <dbReference type="Google" id="ProtNLM"/>
    </source>
</evidence>
<accession>A0ABV4IA16</accession>
<comment type="caution">
    <text evidence="1">The sequence shown here is derived from an EMBL/GenBank/DDBJ whole genome shotgun (WGS) entry which is preliminary data.</text>
</comment>
<gene>
    <name evidence="1" type="ORF">AB2L28_20180</name>
</gene>
<dbReference type="RefSeq" id="WP_370720796.1">
    <property type="nucleotide sequence ID" value="NZ_JBGGTQ010000013.1"/>
</dbReference>
<protein>
    <recommendedName>
        <fullName evidence="3">Asp23/Gls24 family envelope stress response protein</fullName>
    </recommendedName>
</protein>
<evidence type="ECO:0000313" key="1">
    <source>
        <dbReference type="EMBL" id="MEZ0494563.1"/>
    </source>
</evidence>
<proteinExistence type="predicted"/>
<name>A0ABV4IA16_9ACTN</name>